<organism evidence="1 2">
    <name type="scientific">Candidatus Epulonipiscium fishelsonii</name>
    <dbReference type="NCBI Taxonomy" id="77094"/>
    <lineage>
        <taxon>Bacteria</taxon>
        <taxon>Bacillati</taxon>
        <taxon>Bacillota</taxon>
        <taxon>Clostridia</taxon>
        <taxon>Lachnospirales</taxon>
        <taxon>Lachnospiraceae</taxon>
        <taxon>Candidatus Epulonipiscium</taxon>
    </lineage>
</organism>
<reference evidence="1" key="1">
    <citation type="submission" date="2016-08" db="EMBL/GenBank/DDBJ databases">
        <authorList>
            <person name="Ngugi D.K."/>
            <person name="Miyake S."/>
            <person name="Stingl U."/>
        </authorList>
    </citation>
    <scope>NUCLEOTIDE SEQUENCE</scope>
    <source>
        <strain evidence="1">SCG-B11WGA-EpuloA1</strain>
    </source>
</reference>
<evidence type="ECO:0000313" key="2">
    <source>
        <dbReference type="Proteomes" id="UP000188605"/>
    </source>
</evidence>
<sequence>MKKFIKLLGIMIIGVGLIGCSSSENIKEEILVDDAFGFEDKANEIIIAGDTVTFIDGTGEEKTINKNPKRVVSLYTSHTVLWYEAGGEIVGRIQTGTSDDQLPKEALSEDIQIVATSSSAKNISIESIISSNPDLVILGTAMSQPTLVEPLKVAGIETIVVDYENMQDYLKWFKVFSNLNGKAELYDTVAKNTLNKTLNTLEIIKDVEHGPTVLNIYATPKSLSANLSASMSGGMISAMKGINIADEWNNPELSNRIDINLEAVLIANPDKILVQQSSKDGSAREMIEDLYGESSAWQALDAVKNNEIYYLDMKLFHYKPNSRFNEAYQQLGELFYPELF</sequence>
<name>A0ACC8XC63_9FIRM</name>
<accession>A0ACC8XC63</accession>
<comment type="caution">
    <text evidence="1">The sequence shown here is derived from an EMBL/GenBank/DDBJ whole genome shotgun (WGS) entry which is preliminary data.</text>
</comment>
<gene>
    <name evidence="1" type="ORF">AN396_01195</name>
</gene>
<dbReference type="EMBL" id="LJDB01000055">
    <property type="protein sequence ID" value="ONI40215.1"/>
    <property type="molecule type" value="Genomic_DNA"/>
</dbReference>
<dbReference type="Proteomes" id="UP000188605">
    <property type="component" value="Unassembled WGS sequence"/>
</dbReference>
<evidence type="ECO:0000313" key="1">
    <source>
        <dbReference type="EMBL" id="ONI40215.1"/>
    </source>
</evidence>
<proteinExistence type="predicted"/>
<keyword evidence="2" id="KW-1185">Reference proteome</keyword>
<protein>
    <submittedName>
        <fullName evidence="1">Uncharacterized protein</fullName>
    </submittedName>
</protein>